<dbReference type="PANTHER" id="PTHR46708:SF2">
    <property type="entry name" value="FIBRONECTIN TYPE-III DOMAIN-CONTAINING PROTEIN"/>
    <property type="match status" value="1"/>
</dbReference>
<feature type="domain" description="SLH" evidence="4">
    <location>
        <begin position="432"/>
        <end position="495"/>
    </location>
</feature>
<name>A0ABT4H954_PAEAL</name>
<dbReference type="PROSITE" id="PS51272">
    <property type="entry name" value="SLH"/>
    <property type="match status" value="1"/>
</dbReference>
<dbReference type="EMBL" id="JAMDNP010000178">
    <property type="protein sequence ID" value="MCY9765117.1"/>
    <property type="molecule type" value="Genomic_DNA"/>
</dbReference>
<feature type="domain" description="Fibronectin type-III" evidence="3">
    <location>
        <begin position="1"/>
        <end position="58"/>
    </location>
</feature>
<accession>A0ABT4H954</accession>
<dbReference type="Pfam" id="PF00041">
    <property type="entry name" value="fn3"/>
    <property type="match status" value="2"/>
</dbReference>
<feature type="compositionally biased region" description="Low complexity" evidence="2">
    <location>
        <begin position="384"/>
        <end position="402"/>
    </location>
</feature>
<evidence type="ECO:0000313" key="6">
    <source>
        <dbReference type="Proteomes" id="UP001527181"/>
    </source>
</evidence>
<comment type="caution">
    <text evidence="5">The sequence shown here is derived from an EMBL/GenBank/DDBJ whole genome shotgun (WGS) entry which is preliminary data.</text>
</comment>
<dbReference type="InterPro" id="IPR036116">
    <property type="entry name" value="FN3_sf"/>
</dbReference>
<proteinExistence type="predicted"/>
<dbReference type="InterPro" id="IPR003961">
    <property type="entry name" value="FN3_dom"/>
</dbReference>
<dbReference type="CDD" id="cd00063">
    <property type="entry name" value="FN3"/>
    <property type="match status" value="4"/>
</dbReference>
<dbReference type="SUPFAM" id="SSF49265">
    <property type="entry name" value="Fibronectin type III"/>
    <property type="match status" value="3"/>
</dbReference>
<evidence type="ECO:0000256" key="1">
    <source>
        <dbReference type="ARBA" id="ARBA00022737"/>
    </source>
</evidence>
<dbReference type="Gene3D" id="2.60.40.10">
    <property type="entry name" value="Immunoglobulins"/>
    <property type="match status" value="4"/>
</dbReference>
<dbReference type="Proteomes" id="UP001527181">
    <property type="component" value="Unassembled WGS sequence"/>
</dbReference>
<evidence type="ECO:0000259" key="4">
    <source>
        <dbReference type="PROSITE" id="PS51272"/>
    </source>
</evidence>
<evidence type="ECO:0000256" key="2">
    <source>
        <dbReference type="SAM" id="MobiDB-lite"/>
    </source>
</evidence>
<feature type="non-terminal residue" evidence="5">
    <location>
        <position position="1"/>
    </location>
</feature>
<sequence length="516" mass="56802">GVDGQEVGTVTAATYGTLQTYEITGLNPGMSYRFSLQPENSSGSGEETYVVAFTLPEAVTEGSVEVTDITETTAVMKWDAVPGATTYRVRIGESLYELSDTVLNLNGLQEGTSYQSIIEAGNGSGYGPGTTISFLTLPPQVGEIAAYEQGSELQLSWKPVPSAKEYIVEKNGQIVGTVSESAWKAKDLSAGESYHFSVRAVNETGEGSKTPFIWRMLPDGMEDLKVRVSDISEHSAKLSWEAAAGADGYRVYQGKKQLLQVTETNSVLDGLASGLTYKDLKIVPFNSTGETKGAKVPAFATLPSELFKVNVEAAENKLTYHFEIDSENETIVVVRDGKEVYRDKDREFVLRPLPSGVEIKVEVWAENEFGQRSKGQVIKAKTLNSSQDSNGTSSSSNGSDNSFAKDLNKKQEDLEIVNDDKSKNESAESNKDNGDIFIDIDELYNKDSILSLYERGVVKANPYKVFEPNRSVTRAEYMAMIVRALELEGKEAPPMLFRDIDKEAWYYRELQIHFLL</sequence>
<keyword evidence="1" id="KW-0677">Repeat</keyword>
<dbReference type="PANTHER" id="PTHR46708">
    <property type="entry name" value="TENASCIN"/>
    <property type="match status" value="1"/>
</dbReference>
<reference evidence="5 6" key="1">
    <citation type="submission" date="2022-05" db="EMBL/GenBank/DDBJ databases">
        <title>Genome Sequencing of Bee-Associated Microbes.</title>
        <authorList>
            <person name="Dunlap C."/>
        </authorList>
    </citation>
    <scope>NUCLEOTIDE SEQUENCE [LARGE SCALE GENOMIC DNA]</scope>
    <source>
        <strain evidence="5 6">NRRL B-04010</strain>
    </source>
</reference>
<dbReference type="SMART" id="SM00060">
    <property type="entry name" value="FN3"/>
    <property type="match status" value="3"/>
</dbReference>
<dbReference type="Pfam" id="PF00395">
    <property type="entry name" value="SLH"/>
    <property type="match status" value="1"/>
</dbReference>
<organism evidence="5 6">
    <name type="scientific">Paenibacillus alvei</name>
    <name type="common">Bacillus alvei</name>
    <dbReference type="NCBI Taxonomy" id="44250"/>
    <lineage>
        <taxon>Bacteria</taxon>
        <taxon>Bacillati</taxon>
        <taxon>Bacillota</taxon>
        <taxon>Bacilli</taxon>
        <taxon>Bacillales</taxon>
        <taxon>Paenibacillaceae</taxon>
        <taxon>Paenibacillus</taxon>
    </lineage>
</organism>
<feature type="domain" description="Fibronectin type-III" evidence="3">
    <location>
        <begin position="60"/>
        <end position="140"/>
    </location>
</feature>
<dbReference type="InterPro" id="IPR001119">
    <property type="entry name" value="SLH_dom"/>
</dbReference>
<dbReference type="PROSITE" id="PS50853">
    <property type="entry name" value="FN3"/>
    <property type="match status" value="2"/>
</dbReference>
<feature type="region of interest" description="Disordered" evidence="2">
    <location>
        <begin position="382"/>
        <end position="404"/>
    </location>
</feature>
<keyword evidence="6" id="KW-1185">Reference proteome</keyword>
<protein>
    <submittedName>
        <fullName evidence="5">S-layer homology domain-containing protein</fullName>
    </submittedName>
</protein>
<dbReference type="InterPro" id="IPR013783">
    <property type="entry name" value="Ig-like_fold"/>
</dbReference>
<dbReference type="InterPro" id="IPR050991">
    <property type="entry name" value="ECM_Regulatory_Proteins"/>
</dbReference>
<gene>
    <name evidence="5" type="ORF">M5X12_31975</name>
</gene>
<evidence type="ECO:0000259" key="3">
    <source>
        <dbReference type="PROSITE" id="PS50853"/>
    </source>
</evidence>
<evidence type="ECO:0000313" key="5">
    <source>
        <dbReference type="EMBL" id="MCY9765117.1"/>
    </source>
</evidence>
<dbReference type="RefSeq" id="WP_268641348.1">
    <property type="nucleotide sequence ID" value="NZ_JAMDNP010000178.1"/>
</dbReference>